<keyword evidence="4" id="KW-0597">Phosphoprotein</keyword>
<dbReference type="InterPro" id="IPR000095">
    <property type="entry name" value="CRIB_dom"/>
</dbReference>
<evidence type="ECO:0000256" key="9">
    <source>
        <dbReference type="SAM" id="Phobius"/>
    </source>
</evidence>
<evidence type="ECO:0000256" key="6">
    <source>
        <dbReference type="ARBA" id="ARBA00023212"/>
    </source>
</evidence>
<dbReference type="OrthoDB" id="8963340at2759"/>
<dbReference type="FunFam" id="2.30.29.30:FF:000130">
    <property type="entry name" value="neural Wiskott-Aldrich syndrome protein"/>
    <property type="match status" value="1"/>
</dbReference>
<dbReference type="SUPFAM" id="SSF47912">
    <property type="entry name" value="Wiscott-Aldrich syndrome protein, WASP, C-terminal domain"/>
    <property type="match status" value="1"/>
</dbReference>
<dbReference type="GO" id="GO:0007015">
    <property type="term" value="P:actin filament organization"/>
    <property type="evidence" value="ECO:0007669"/>
    <property type="project" value="InterPro"/>
</dbReference>
<organism evidence="14 16">
    <name type="scientific">Dracunculus medinensis</name>
    <name type="common">Guinea worm</name>
    <dbReference type="NCBI Taxonomy" id="318479"/>
    <lineage>
        <taxon>Eukaryota</taxon>
        <taxon>Metazoa</taxon>
        <taxon>Ecdysozoa</taxon>
        <taxon>Nematoda</taxon>
        <taxon>Chromadorea</taxon>
        <taxon>Rhabditida</taxon>
        <taxon>Spirurina</taxon>
        <taxon>Dracunculoidea</taxon>
        <taxon>Dracunculidae</taxon>
        <taxon>Dracunculus</taxon>
    </lineage>
</organism>
<keyword evidence="6" id="KW-0206">Cytoskeleton</keyword>
<dbReference type="Pfam" id="PF00568">
    <property type="entry name" value="WH1"/>
    <property type="match status" value="1"/>
</dbReference>
<evidence type="ECO:0000313" key="14">
    <source>
        <dbReference type="Proteomes" id="UP000038040"/>
    </source>
</evidence>
<keyword evidence="7" id="KW-0539">Nucleus</keyword>
<protein>
    <submittedName>
        <fullName evidence="16">WH1 domain-containing protein</fullName>
    </submittedName>
</protein>
<dbReference type="InterPro" id="IPR011993">
    <property type="entry name" value="PH-like_dom_sf"/>
</dbReference>
<dbReference type="CDD" id="cd00132">
    <property type="entry name" value="CRIB"/>
    <property type="match status" value="1"/>
</dbReference>
<feature type="domain" description="CRIB" evidence="10">
    <location>
        <begin position="268"/>
        <end position="281"/>
    </location>
</feature>
<name>A0A0N4UDT9_DRAME</name>
<reference evidence="16" key="1">
    <citation type="submission" date="2017-02" db="UniProtKB">
        <authorList>
            <consortium name="WormBaseParasite"/>
        </authorList>
    </citation>
    <scope>IDENTIFICATION</scope>
</reference>
<proteinExistence type="predicted"/>
<evidence type="ECO:0000256" key="5">
    <source>
        <dbReference type="ARBA" id="ARBA00022737"/>
    </source>
</evidence>
<dbReference type="GO" id="GO:0005856">
    <property type="term" value="C:cytoskeleton"/>
    <property type="evidence" value="ECO:0007669"/>
    <property type="project" value="UniProtKB-SubCell"/>
</dbReference>
<feature type="region of interest" description="Disordered" evidence="8">
    <location>
        <begin position="12"/>
        <end position="36"/>
    </location>
</feature>
<dbReference type="SMART" id="SM00461">
    <property type="entry name" value="WH1"/>
    <property type="match status" value="1"/>
</dbReference>
<evidence type="ECO:0000259" key="10">
    <source>
        <dbReference type="PROSITE" id="PS50108"/>
    </source>
</evidence>
<dbReference type="EMBL" id="UYYG01001179">
    <property type="protein sequence ID" value="VDN59282.1"/>
    <property type="molecule type" value="Genomic_DNA"/>
</dbReference>
<evidence type="ECO:0000313" key="13">
    <source>
        <dbReference type="EMBL" id="VDN59282.1"/>
    </source>
</evidence>
<keyword evidence="9" id="KW-0812">Transmembrane</keyword>
<keyword evidence="3" id="KW-0963">Cytoplasm</keyword>
<evidence type="ECO:0000256" key="3">
    <source>
        <dbReference type="ARBA" id="ARBA00022490"/>
    </source>
</evidence>
<dbReference type="Proteomes" id="UP000274756">
    <property type="component" value="Unassembled WGS sequence"/>
</dbReference>
<feature type="transmembrane region" description="Helical" evidence="9">
    <location>
        <begin position="170"/>
        <end position="189"/>
    </location>
</feature>
<accession>A0A0N4UDT9</accession>
<feature type="region of interest" description="Disordered" evidence="8">
    <location>
        <begin position="349"/>
        <end position="483"/>
    </location>
</feature>
<keyword evidence="9" id="KW-1133">Transmembrane helix</keyword>
<dbReference type="InterPro" id="IPR000697">
    <property type="entry name" value="WH1/EVH1_dom"/>
</dbReference>
<feature type="compositionally biased region" description="Acidic residues" evidence="8">
    <location>
        <begin position="574"/>
        <end position="590"/>
    </location>
</feature>
<keyword evidence="15" id="KW-1185">Reference proteome</keyword>
<evidence type="ECO:0000256" key="2">
    <source>
        <dbReference type="ARBA" id="ARBA00004245"/>
    </source>
</evidence>
<sequence>MATSLCQPIMTKVNGTSSNSAGRPRKRERPPNKGAHLLSSTENAVLFSLLGRDSVSLAAGVVQLLRTDSRNPRAWMKAHIGVISLVKDFEKRAYFLRLYDISKKQFLWQQMLYKNFRATATNCPNLLTFEGDDCVFGLNFSNLDEADNFKYHLNKRYEQEQKSRKNTNDIFLHLIAFLFFSFEYILIIWSSSGVTAERAANSGASHGTSMKTGVMSSITSPTLSTTNKVGITSIGAVPSVGGQLANLVSSSKKKKKNNKERKIRKEDISNPTNFQHKAHVGWDQDGGFSQKTYDGDPMDDSVRDLLRAAGENPDMMTKEDIDFSRKFITGYQKLPQPFIPQATPISQRYPLASSPSVSATNTAPPPPPPPPPPIRRDTTTTSSRPFQRPPQSVTRAPVRPLPQLPSLSSVANNQIYRPNDIPPPPPPPPPVTSQIEVTSYIPPATPSGPPPPPPPPPPPSCITQQSYIPPPPPPPPPAINEQPSLAVTSDRANLLNEIQAGITLKHVDKNLRHRDDSANPHENVMAEIKQGANLRHVDQTVQDQRKLITSAPDGIAGALARALEERRKNIQQSDESDEDEPNSGSEWETE</sequence>
<dbReference type="STRING" id="318479.A0A0N4UDT9"/>
<dbReference type="PROSITE" id="PS50108">
    <property type="entry name" value="CRIB"/>
    <property type="match status" value="1"/>
</dbReference>
<feature type="domain" description="WH2" evidence="12">
    <location>
        <begin position="490"/>
        <end position="507"/>
    </location>
</feature>
<dbReference type="Proteomes" id="UP000038040">
    <property type="component" value="Unplaced"/>
</dbReference>
<feature type="compositionally biased region" description="Polar residues" evidence="8">
    <location>
        <begin position="405"/>
        <end position="416"/>
    </location>
</feature>
<evidence type="ECO:0000259" key="12">
    <source>
        <dbReference type="PROSITE" id="PS51082"/>
    </source>
</evidence>
<evidence type="ECO:0000256" key="8">
    <source>
        <dbReference type="SAM" id="MobiDB-lite"/>
    </source>
</evidence>
<dbReference type="PROSITE" id="PS51082">
    <property type="entry name" value="WH2"/>
    <property type="match status" value="2"/>
</dbReference>
<feature type="region of interest" description="Disordered" evidence="8">
    <location>
        <begin position="247"/>
        <end position="300"/>
    </location>
</feature>
<keyword evidence="5" id="KW-0677">Repeat</keyword>
<dbReference type="GO" id="GO:0005634">
    <property type="term" value="C:nucleus"/>
    <property type="evidence" value="ECO:0007669"/>
    <property type="project" value="UniProtKB-SubCell"/>
</dbReference>
<feature type="compositionally biased region" description="Pro residues" evidence="8">
    <location>
        <begin position="443"/>
        <end position="460"/>
    </location>
</feature>
<dbReference type="InterPro" id="IPR011026">
    <property type="entry name" value="WAS_C"/>
</dbReference>
<dbReference type="Pfam" id="PF02205">
    <property type="entry name" value="WH2"/>
    <property type="match status" value="1"/>
</dbReference>
<feature type="compositionally biased region" description="Pro residues" evidence="8">
    <location>
        <begin position="420"/>
        <end position="431"/>
    </location>
</feature>
<dbReference type="PROSITE" id="PS50229">
    <property type="entry name" value="WH1"/>
    <property type="match status" value="1"/>
</dbReference>
<dbReference type="Gene3D" id="2.30.29.30">
    <property type="entry name" value="Pleckstrin-homology domain (PH domain)/Phosphotyrosine-binding domain (PTB)"/>
    <property type="match status" value="1"/>
</dbReference>
<evidence type="ECO:0000313" key="15">
    <source>
        <dbReference type="Proteomes" id="UP000274756"/>
    </source>
</evidence>
<feature type="domain" description="WH2" evidence="12">
    <location>
        <begin position="520"/>
        <end position="537"/>
    </location>
</feature>
<evidence type="ECO:0000313" key="16">
    <source>
        <dbReference type="WBParaSite" id="DME_0000551401-mRNA-1"/>
    </source>
</evidence>
<feature type="compositionally biased region" description="Pro residues" evidence="8">
    <location>
        <begin position="363"/>
        <end position="373"/>
    </location>
</feature>
<gene>
    <name evidence="13" type="ORF">DME_LOCUS9255</name>
</gene>
<dbReference type="CDD" id="cd01205">
    <property type="entry name" value="EVH1_WASP-like"/>
    <property type="match status" value="1"/>
</dbReference>
<dbReference type="Pfam" id="PF00786">
    <property type="entry name" value="PBD"/>
    <property type="match status" value="1"/>
</dbReference>
<evidence type="ECO:0000256" key="4">
    <source>
        <dbReference type="ARBA" id="ARBA00022553"/>
    </source>
</evidence>
<feature type="domain" description="WH1" evidence="11">
    <location>
        <begin position="49"/>
        <end position="160"/>
    </location>
</feature>
<feature type="compositionally biased region" description="Basic residues" evidence="8">
    <location>
        <begin position="251"/>
        <end position="262"/>
    </location>
</feature>
<keyword evidence="9" id="KW-0472">Membrane</keyword>
<dbReference type="InterPro" id="IPR036936">
    <property type="entry name" value="CRIB_dom_sf"/>
</dbReference>
<dbReference type="SUPFAM" id="SSF50729">
    <property type="entry name" value="PH domain-like"/>
    <property type="match status" value="1"/>
</dbReference>
<dbReference type="PANTHER" id="PTHR11202">
    <property type="entry name" value="SPROUTY-RELATED, EVH1 DOMAIN-CONTAINING PROTEIN FAMILY MEMBER"/>
    <property type="match status" value="1"/>
</dbReference>
<dbReference type="SMART" id="SM00285">
    <property type="entry name" value="PBD"/>
    <property type="match status" value="1"/>
</dbReference>
<dbReference type="InterPro" id="IPR033927">
    <property type="entry name" value="WASPfam_EVH1"/>
</dbReference>
<evidence type="ECO:0000256" key="7">
    <source>
        <dbReference type="ARBA" id="ARBA00023242"/>
    </source>
</evidence>
<comment type="subcellular location">
    <subcellularLocation>
        <location evidence="2">Cytoplasm</location>
        <location evidence="2">Cytoskeleton</location>
    </subcellularLocation>
    <subcellularLocation>
        <location evidence="1">Nucleus</location>
    </subcellularLocation>
</comment>
<dbReference type="SMART" id="SM00246">
    <property type="entry name" value="WH2"/>
    <property type="match status" value="2"/>
</dbReference>
<feature type="compositionally biased region" description="Low complexity" evidence="8">
    <location>
        <begin position="352"/>
        <end position="362"/>
    </location>
</feature>
<feature type="compositionally biased region" description="Pro residues" evidence="8">
    <location>
        <begin position="468"/>
        <end position="478"/>
    </location>
</feature>
<dbReference type="WBParaSite" id="DME_0000551401-mRNA-1">
    <property type="protein sequence ID" value="DME_0000551401-mRNA-1"/>
    <property type="gene ID" value="DME_0000551401"/>
</dbReference>
<feature type="region of interest" description="Disordered" evidence="8">
    <location>
        <begin position="565"/>
        <end position="590"/>
    </location>
</feature>
<dbReference type="GO" id="GO:0003779">
    <property type="term" value="F:actin binding"/>
    <property type="evidence" value="ECO:0007669"/>
    <property type="project" value="InterPro"/>
</dbReference>
<evidence type="ECO:0000259" key="11">
    <source>
        <dbReference type="PROSITE" id="PS50229"/>
    </source>
</evidence>
<reference evidence="13 15" key="2">
    <citation type="submission" date="2018-11" db="EMBL/GenBank/DDBJ databases">
        <authorList>
            <consortium name="Pathogen Informatics"/>
        </authorList>
    </citation>
    <scope>NUCLEOTIDE SEQUENCE [LARGE SCALE GENOMIC DNA]</scope>
</reference>
<dbReference type="PANTHER" id="PTHR11202:SF36">
    <property type="entry name" value="ACTIN NUCLEATION-PROMOTING FACTOR WASL"/>
    <property type="match status" value="1"/>
</dbReference>
<evidence type="ECO:0000256" key="1">
    <source>
        <dbReference type="ARBA" id="ARBA00004123"/>
    </source>
</evidence>
<dbReference type="InterPro" id="IPR003124">
    <property type="entry name" value="WH2_dom"/>
</dbReference>
<dbReference type="Gene3D" id="3.90.810.10">
    <property type="entry name" value="CRIB domain"/>
    <property type="match status" value="2"/>
</dbReference>
<dbReference type="AlphaFoldDB" id="A0A0N4UDT9"/>